<keyword evidence="8" id="KW-1133">Transmembrane helix</keyword>
<evidence type="ECO:0000256" key="3">
    <source>
        <dbReference type="ARBA" id="ARBA00022448"/>
    </source>
</evidence>
<evidence type="ECO:0000313" key="12">
    <source>
        <dbReference type="Proteomes" id="UP000501090"/>
    </source>
</evidence>
<dbReference type="InterPro" id="IPR037682">
    <property type="entry name" value="TonB_C"/>
</dbReference>
<keyword evidence="7" id="KW-0653">Protein transport</keyword>
<dbReference type="GO" id="GO:0005886">
    <property type="term" value="C:plasma membrane"/>
    <property type="evidence" value="ECO:0007669"/>
    <property type="project" value="UniProtKB-SubCell"/>
</dbReference>
<dbReference type="InterPro" id="IPR051045">
    <property type="entry name" value="TonB-dependent_transducer"/>
</dbReference>
<dbReference type="GO" id="GO:0015031">
    <property type="term" value="P:protein transport"/>
    <property type="evidence" value="ECO:0007669"/>
    <property type="project" value="UniProtKB-KW"/>
</dbReference>
<keyword evidence="3" id="KW-0813">Transport</keyword>
<dbReference type="GO" id="GO:0055085">
    <property type="term" value="P:transmembrane transport"/>
    <property type="evidence" value="ECO:0007669"/>
    <property type="project" value="InterPro"/>
</dbReference>
<evidence type="ECO:0000256" key="9">
    <source>
        <dbReference type="ARBA" id="ARBA00023136"/>
    </source>
</evidence>
<evidence type="ECO:0000256" key="5">
    <source>
        <dbReference type="ARBA" id="ARBA00022519"/>
    </source>
</evidence>
<evidence type="ECO:0000256" key="1">
    <source>
        <dbReference type="ARBA" id="ARBA00004383"/>
    </source>
</evidence>
<dbReference type="KEGG" id="pard:DN92_08455"/>
<dbReference type="SUPFAM" id="SSF74653">
    <property type="entry name" value="TolA/TonB C-terminal domain"/>
    <property type="match status" value="1"/>
</dbReference>
<evidence type="ECO:0000256" key="6">
    <source>
        <dbReference type="ARBA" id="ARBA00022692"/>
    </source>
</evidence>
<comment type="similarity">
    <text evidence="2">Belongs to the TonB family.</text>
</comment>
<reference evidence="11 12" key="1">
    <citation type="submission" date="2018-04" db="EMBL/GenBank/DDBJ databases">
        <title>Polynucleobacter sp. UK-Long2-W17 genome.</title>
        <authorList>
            <person name="Hahn M.W."/>
        </authorList>
    </citation>
    <scope>NUCLEOTIDE SEQUENCE [LARGE SCALE GENOMIC DNA]</scope>
    <source>
        <strain evidence="11 12">UK-Long2-W17</strain>
    </source>
</reference>
<evidence type="ECO:0000259" key="10">
    <source>
        <dbReference type="PROSITE" id="PS52015"/>
    </source>
</evidence>
<dbReference type="Pfam" id="PF03544">
    <property type="entry name" value="TonB_C"/>
    <property type="match status" value="1"/>
</dbReference>
<name>A0A6M9PG46_9BURK</name>
<keyword evidence="12" id="KW-1185">Reference proteome</keyword>
<keyword evidence="4" id="KW-1003">Cell membrane</keyword>
<dbReference type="PROSITE" id="PS52015">
    <property type="entry name" value="TONB_CTD"/>
    <property type="match status" value="1"/>
</dbReference>
<dbReference type="PANTHER" id="PTHR33446">
    <property type="entry name" value="PROTEIN TONB-RELATED"/>
    <property type="match status" value="1"/>
</dbReference>
<keyword evidence="9" id="KW-0472">Membrane</keyword>
<dbReference type="NCBIfam" id="TIGR01352">
    <property type="entry name" value="tonB_Cterm"/>
    <property type="match status" value="1"/>
</dbReference>
<proteinExistence type="inferred from homology"/>
<gene>
    <name evidence="11" type="ORF">DN92_08455</name>
</gene>
<evidence type="ECO:0000256" key="8">
    <source>
        <dbReference type="ARBA" id="ARBA00022989"/>
    </source>
</evidence>
<dbReference type="EMBL" id="CP028940">
    <property type="protein sequence ID" value="QKM61054.1"/>
    <property type="molecule type" value="Genomic_DNA"/>
</dbReference>
<dbReference type="Gene3D" id="3.30.1150.10">
    <property type="match status" value="1"/>
</dbReference>
<protein>
    <recommendedName>
        <fullName evidence="10">TonB C-terminal domain-containing protein</fullName>
    </recommendedName>
</protein>
<dbReference type="InterPro" id="IPR006260">
    <property type="entry name" value="TonB/TolA_C"/>
</dbReference>
<evidence type="ECO:0000256" key="2">
    <source>
        <dbReference type="ARBA" id="ARBA00006555"/>
    </source>
</evidence>
<comment type="subcellular location">
    <subcellularLocation>
        <location evidence="1">Cell inner membrane</location>
        <topology evidence="1">Single-pass membrane protein</topology>
        <orientation evidence="1">Periplasmic side</orientation>
    </subcellularLocation>
</comment>
<dbReference type="Proteomes" id="UP000501090">
    <property type="component" value="Chromosome"/>
</dbReference>
<evidence type="ECO:0000256" key="7">
    <source>
        <dbReference type="ARBA" id="ARBA00022927"/>
    </source>
</evidence>
<accession>A0A6M9PG46</accession>
<evidence type="ECO:0000313" key="11">
    <source>
        <dbReference type="EMBL" id="QKM61054.1"/>
    </source>
</evidence>
<evidence type="ECO:0000256" key="4">
    <source>
        <dbReference type="ARBA" id="ARBA00022475"/>
    </source>
</evidence>
<keyword evidence="5" id="KW-0997">Cell inner membrane</keyword>
<organism evidence="11 12">
    <name type="scientific">Polynucleobacter arcticus</name>
    <dbReference type="NCBI Taxonomy" id="1743165"/>
    <lineage>
        <taxon>Bacteria</taxon>
        <taxon>Pseudomonadati</taxon>
        <taxon>Pseudomonadota</taxon>
        <taxon>Betaproteobacteria</taxon>
        <taxon>Burkholderiales</taxon>
        <taxon>Burkholderiaceae</taxon>
        <taxon>Polynucleobacter</taxon>
    </lineage>
</organism>
<sequence>MDLLRSARMKLNRNAVVILLVISMHLVLFHAVSLYPRANPVLLSKDIITLNLFVDSSDRRIPSIPIKTLGFNLSPKDSKLTTSSISVVSDSESKSPSSSLASKGIQAREKFVNPRPPYPLASRRMGEQGAVDLQVCLSHRGNVESVVVMKSSGHQRLDQSALETIKTWKFSALEIVKAPSSDCYRLPIHFRLEA</sequence>
<feature type="domain" description="TonB C-terminal" evidence="10">
    <location>
        <begin position="103"/>
        <end position="194"/>
    </location>
</feature>
<keyword evidence="6" id="KW-0812">Transmembrane</keyword>
<dbReference type="AlphaFoldDB" id="A0A6M9PG46"/>